<dbReference type="AlphaFoldDB" id="A0A918YWU9"/>
<feature type="signal peptide" evidence="1">
    <location>
        <begin position="1"/>
        <end position="24"/>
    </location>
</feature>
<dbReference type="Gene3D" id="3.40.190.10">
    <property type="entry name" value="Periplasmic binding protein-like II"/>
    <property type="match status" value="2"/>
</dbReference>
<evidence type="ECO:0000313" key="2">
    <source>
        <dbReference type="EMBL" id="GHE25223.1"/>
    </source>
</evidence>
<organism evidence="2 3">
    <name type="scientific">Vulcaniibacterium thermophilum</name>
    <dbReference type="NCBI Taxonomy" id="1169913"/>
    <lineage>
        <taxon>Bacteria</taxon>
        <taxon>Pseudomonadati</taxon>
        <taxon>Pseudomonadota</taxon>
        <taxon>Gammaproteobacteria</taxon>
        <taxon>Lysobacterales</taxon>
        <taxon>Lysobacteraceae</taxon>
        <taxon>Vulcaniibacterium</taxon>
    </lineage>
</organism>
<reference evidence="2" key="2">
    <citation type="submission" date="2020-09" db="EMBL/GenBank/DDBJ databases">
        <authorList>
            <person name="Sun Q."/>
            <person name="Kim S."/>
        </authorList>
    </citation>
    <scope>NUCLEOTIDE SEQUENCE</scope>
    <source>
        <strain evidence="2">KCTC 32020</strain>
    </source>
</reference>
<gene>
    <name evidence="2" type="ORF">GCM10007167_01780</name>
</gene>
<proteinExistence type="predicted"/>
<keyword evidence="1" id="KW-0732">Signal</keyword>
<feature type="chain" id="PRO_5036746490" evidence="1">
    <location>
        <begin position="25"/>
        <end position="308"/>
    </location>
</feature>
<dbReference type="EMBL" id="BNCF01000001">
    <property type="protein sequence ID" value="GHE25223.1"/>
    <property type="molecule type" value="Genomic_DNA"/>
</dbReference>
<dbReference type="SUPFAM" id="SSF53850">
    <property type="entry name" value="Periplasmic binding protein-like II"/>
    <property type="match status" value="1"/>
</dbReference>
<comment type="caution">
    <text evidence="2">The sequence shown here is derived from an EMBL/GenBank/DDBJ whole genome shotgun (WGS) entry which is preliminary data.</text>
</comment>
<reference evidence="2" key="1">
    <citation type="journal article" date="2014" name="Int. J. Syst. Evol. Microbiol.">
        <title>Complete genome sequence of Corynebacterium casei LMG S-19264T (=DSM 44701T), isolated from a smear-ripened cheese.</title>
        <authorList>
            <consortium name="US DOE Joint Genome Institute (JGI-PGF)"/>
            <person name="Walter F."/>
            <person name="Albersmeier A."/>
            <person name="Kalinowski J."/>
            <person name="Ruckert C."/>
        </authorList>
    </citation>
    <scope>NUCLEOTIDE SEQUENCE</scope>
    <source>
        <strain evidence="2">KCTC 32020</strain>
    </source>
</reference>
<name>A0A918YWU9_9GAMM</name>
<protein>
    <submittedName>
        <fullName evidence="2">Phosphate-binding protein</fullName>
    </submittedName>
</protein>
<dbReference type="PANTHER" id="PTHR35841">
    <property type="entry name" value="PHOSPHONATES-BINDING PERIPLASMIC PROTEIN"/>
    <property type="match status" value="1"/>
</dbReference>
<keyword evidence="3" id="KW-1185">Reference proteome</keyword>
<dbReference type="Proteomes" id="UP000636453">
    <property type="component" value="Unassembled WGS sequence"/>
</dbReference>
<evidence type="ECO:0000313" key="3">
    <source>
        <dbReference type="Proteomes" id="UP000636453"/>
    </source>
</evidence>
<evidence type="ECO:0000256" key="1">
    <source>
        <dbReference type="SAM" id="SignalP"/>
    </source>
</evidence>
<sequence length="308" mass="34172">MGAAVSRIAAWVLCAFALAIPRVAAPATDGGVLVLGRISDDPKAHYDQLKPLLEYVVAHMEDLGVRHGRILMAKDAQQMASYLRRGRVDWVTETAGSAMLLAQRAGARPLLITEREGVSRYHTVFFARRDGAVDALADLPGHSVAFQRPASTSAYFVPAATLLDQRFRLELLLSPTDAPGTGAVGYLFARSELNIATWVHKRLVDVGVMSNLDWNNPRRVPPAFRPDLRIIARTPDYPRAVEMVRADLDPRIAARLREVLLRAHADPQAQDALRRFFATSRFLPVDDAARRELERVSAGVRRVREEVE</sequence>
<dbReference type="RefSeq" id="WP_146471818.1">
    <property type="nucleotide sequence ID" value="NZ_BNCF01000001.1"/>
</dbReference>
<dbReference type="OrthoDB" id="225238at2"/>
<dbReference type="Pfam" id="PF12974">
    <property type="entry name" value="Phosphonate-bd"/>
    <property type="match status" value="1"/>
</dbReference>
<accession>A0A918YWU9</accession>
<dbReference type="PANTHER" id="PTHR35841:SF1">
    <property type="entry name" value="PHOSPHONATES-BINDING PERIPLASMIC PROTEIN"/>
    <property type="match status" value="1"/>
</dbReference>